<keyword evidence="3" id="KW-1185">Reference proteome</keyword>
<dbReference type="SUPFAM" id="SSF53335">
    <property type="entry name" value="S-adenosyl-L-methionine-dependent methyltransferases"/>
    <property type="match status" value="1"/>
</dbReference>
<gene>
    <name evidence="2" type="ORF">IGS68_18110</name>
</gene>
<evidence type="ECO:0000259" key="1">
    <source>
        <dbReference type="Pfam" id="PF08241"/>
    </source>
</evidence>
<keyword evidence="2" id="KW-0808">Transferase</keyword>
<dbReference type="Gene3D" id="3.40.50.150">
    <property type="entry name" value="Vaccinia Virus protein VP39"/>
    <property type="match status" value="1"/>
</dbReference>
<reference evidence="2" key="1">
    <citation type="submission" date="2021-02" db="EMBL/GenBank/DDBJ databases">
        <title>Skermanella TT6 skin isolate.</title>
        <authorList>
            <person name="Lee K."/>
            <person name="Ganzorig M."/>
        </authorList>
    </citation>
    <scope>NUCLEOTIDE SEQUENCE</scope>
    <source>
        <strain evidence="2">TT6</strain>
    </source>
</reference>
<dbReference type="InterPro" id="IPR029063">
    <property type="entry name" value="SAM-dependent_MTases_sf"/>
</dbReference>
<dbReference type="GO" id="GO:0008168">
    <property type="term" value="F:methyltransferase activity"/>
    <property type="evidence" value="ECO:0007669"/>
    <property type="project" value="UniProtKB-KW"/>
</dbReference>
<feature type="domain" description="Methyltransferase type 11" evidence="1">
    <location>
        <begin position="50"/>
        <end position="145"/>
    </location>
</feature>
<organism evidence="2 3">
    <name type="scientific">Skermanella cutis</name>
    <dbReference type="NCBI Taxonomy" id="2775420"/>
    <lineage>
        <taxon>Bacteria</taxon>
        <taxon>Pseudomonadati</taxon>
        <taxon>Pseudomonadota</taxon>
        <taxon>Alphaproteobacteria</taxon>
        <taxon>Rhodospirillales</taxon>
        <taxon>Azospirillaceae</taxon>
        <taxon>Skermanella</taxon>
    </lineage>
</organism>
<dbReference type="Pfam" id="PF08241">
    <property type="entry name" value="Methyltransf_11"/>
    <property type="match status" value="1"/>
</dbReference>
<evidence type="ECO:0000313" key="2">
    <source>
        <dbReference type="EMBL" id="QQP92504.1"/>
    </source>
</evidence>
<dbReference type="GO" id="GO:0032259">
    <property type="term" value="P:methylation"/>
    <property type="evidence" value="ECO:0007669"/>
    <property type="project" value="UniProtKB-KW"/>
</dbReference>
<protein>
    <submittedName>
        <fullName evidence="2">Methyltransferase domain-containing protein</fullName>
    </submittedName>
</protein>
<dbReference type="Proteomes" id="UP000595197">
    <property type="component" value="Chromosome"/>
</dbReference>
<accession>A0ABX7BDM8</accession>
<dbReference type="EMBL" id="CP067420">
    <property type="protein sequence ID" value="QQP92504.1"/>
    <property type="molecule type" value="Genomic_DNA"/>
</dbReference>
<evidence type="ECO:0000313" key="3">
    <source>
        <dbReference type="Proteomes" id="UP000595197"/>
    </source>
</evidence>
<name>A0ABX7BDM8_9PROT</name>
<dbReference type="InterPro" id="IPR013216">
    <property type="entry name" value="Methyltransf_11"/>
</dbReference>
<sequence>MEEARVNPWIDFWNRPNAIYVNQRNVDAHFDCIVRDLREFVPPGGTKVVLDFGCGEAVGASRLADGCATLYLYDAAPAVRDRVRERLAGDRRIKVLDGNGLHHLPAASVDVVLVVSVVQYMARDELSDALRLWHRILKPDGALIIADVIDPATPIHVDVRSQLAFARKNGFLVAALGGLVRMFFSNYRDLRNRAGFAMYRQEEMLGMLRSGGFEGTVLPRNIGPGAHRKAFRARKLTKQARAAAE</sequence>
<proteinExistence type="predicted"/>
<keyword evidence="2" id="KW-0489">Methyltransferase</keyword>